<proteinExistence type="predicted"/>
<keyword evidence="1 3" id="KW-0238">DNA-binding</keyword>
<dbReference type="GO" id="GO:0006310">
    <property type="term" value="P:DNA recombination"/>
    <property type="evidence" value="ECO:0007669"/>
    <property type="project" value="UniProtKB-KW"/>
</dbReference>
<evidence type="ECO:0000313" key="7">
    <source>
        <dbReference type="Proteomes" id="UP000321523"/>
    </source>
</evidence>
<evidence type="ECO:0000256" key="3">
    <source>
        <dbReference type="PROSITE-ProRule" id="PRU00252"/>
    </source>
</evidence>
<dbReference type="Pfam" id="PF00436">
    <property type="entry name" value="SSB"/>
    <property type="match status" value="1"/>
</dbReference>
<dbReference type="PANTHER" id="PTHR10302:SF0">
    <property type="entry name" value="SINGLE-STRANDED DNA-BINDING PROTEIN, MITOCHONDRIAL"/>
    <property type="match status" value="1"/>
</dbReference>
<dbReference type="Proteomes" id="UP000321523">
    <property type="component" value="Unassembled WGS sequence"/>
</dbReference>
<name>A0A512DHM0_9PROT</name>
<accession>A0A512DHM0</accession>
<dbReference type="InterPro" id="IPR012340">
    <property type="entry name" value="NA-bd_OB-fold"/>
</dbReference>
<protein>
    <recommendedName>
        <fullName evidence="4">Single-stranded DNA-binding protein</fullName>
    </recommendedName>
</protein>
<evidence type="ECO:0000256" key="1">
    <source>
        <dbReference type="ARBA" id="ARBA00023125"/>
    </source>
</evidence>
<gene>
    <name evidence="6" type="ORF">SAE02_01270</name>
</gene>
<dbReference type="InterPro" id="IPR011344">
    <property type="entry name" value="ssDNA-bd"/>
</dbReference>
<dbReference type="GO" id="GO:0009295">
    <property type="term" value="C:nucleoid"/>
    <property type="evidence" value="ECO:0007669"/>
    <property type="project" value="TreeGrafter"/>
</dbReference>
<sequence>MNVWTFSGRVGADAELRTTQSGEKVLSFRVANDIGFGDRKTTQWVDCSYWGKRAEAVSSYVRKGDKITVSGEVKLEEFQRRDGTPGSKLAVRVNDLDLAARSEGAGGGGGGSGRDYEAGGGGGYGGGGGGGGYGNDRDSGSRGGSGGGGAGRGGGKPTFDQDLDDEIPF</sequence>
<dbReference type="PROSITE" id="PS50935">
    <property type="entry name" value="SSB"/>
    <property type="match status" value="1"/>
</dbReference>
<dbReference type="CDD" id="cd04496">
    <property type="entry name" value="SSB_OBF"/>
    <property type="match status" value="1"/>
</dbReference>
<evidence type="ECO:0000256" key="2">
    <source>
        <dbReference type="ARBA" id="ARBA00023172"/>
    </source>
</evidence>
<reference evidence="6 7" key="1">
    <citation type="submission" date="2019-07" db="EMBL/GenBank/DDBJ databases">
        <title>Whole genome shotgun sequence of Skermanella aerolata NBRC 106429.</title>
        <authorList>
            <person name="Hosoyama A."/>
            <person name="Uohara A."/>
            <person name="Ohji S."/>
            <person name="Ichikawa N."/>
        </authorList>
    </citation>
    <scope>NUCLEOTIDE SEQUENCE [LARGE SCALE GENOMIC DNA]</scope>
    <source>
        <strain evidence="6 7">NBRC 106429</strain>
    </source>
</reference>
<keyword evidence="2" id="KW-0233">DNA recombination</keyword>
<dbReference type="InterPro" id="IPR000424">
    <property type="entry name" value="Primosome_PriB/ssb"/>
</dbReference>
<keyword evidence="7" id="KW-1185">Reference proteome</keyword>
<dbReference type="Gene3D" id="2.40.50.140">
    <property type="entry name" value="Nucleic acid-binding proteins"/>
    <property type="match status" value="1"/>
</dbReference>
<organism evidence="6 7">
    <name type="scientific">Skermanella aerolata</name>
    <dbReference type="NCBI Taxonomy" id="393310"/>
    <lineage>
        <taxon>Bacteria</taxon>
        <taxon>Pseudomonadati</taxon>
        <taxon>Pseudomonadota</taxon>
        <taxon>Alphaproteobacteria</taxon>
        <taxon>Rhodospirillales</taxon>
        <taxon>Azospirillaceae</taxon>
        <taxon>Skermanella</taxon>
    </lineage>
</organism>
<dbReference type="NCBIfam" id="TIGR00621">
    <property type="entry name" value="ssb"/>
    <property type="match status" value="1"/>
</dbReference>
<feature type="region of interest" description="Disordered" evidence="5">
    <location>
        <begin position="100"/>
        <end position="169"/>
    </location>
</feature>
<dbReference type="GO" id="GO:0006260">
    <property type="term" value="P:DNA replication"/>
    <property type="evidence" value="ECO:0007669"/>
    <property type="project" value="InterPro"/>
</dbReference>
<dbReference type="AlphaFoldDB" id="A0A512DHM0"/>
<dbReference type="OrthoDB" id="9809878at2"/>
<dbReference type="GO" id="GO:0003697">
    <property type="term" value="F:single-stranded DNA binding"/>
    <property type="evidence" value="ECO:0007669"/>
    <property type="project" value="InterPro"/>
</dbReference>
<evidence type="ECO:0000256" key="4">
    <source>
        <dbReference type="RuleBase" id="RU000524"/>
    </source>
</evidence>
<evidence type="ECO:0000313" key="6">
    <source>
        <dbReference type="EMBL" id="GEO35979.1"/>
    </source>
</evidence>
<feature type="compositionally biased region" description="Gly residues" evidence="5">
    <location>
        <begin position="104"/>
        <end position="134"/>
    </location>
</feature>
<evidence type="ECO:0000256" key="5">
    <source>
        <dbReference type="SAM" id="MobiDB-lite"/>
    </source>
</evidence>
<dbReference type="EMBL" id="BJYZ01000001">
    <property type="protein sequence ID" value="GEO35979.1"/>
    <property type="molecule type" value="Genomic_DNA"/>
</dbReference>
<dbReference type="RefSeq" id="WP_044431255.1">
    <property type="nucleotide sequence ID" value="NZ_BJYZ01000001.1"/>
</dbReference>
<feature type="compositionally biased region" description="Gly residues" evidence="5">
    <location>
        <begin position="141"/>
        <end position="156"/>
    </location>
</feature>
<dbReference type="SUPFAM" id="SSF50249">
    <property type="entry name" value="Nucleic acid-binding proteins"/>
    <property type="match status" value="1"/>
</dbReference>
<comment type="caution">
    <text evidence="6">The sequence shown here is derived from an EMBL/GenBank/DDBJ whole genome shotgun (WGS) entry which is preliminary data.</text>
</comment>
<dbReference type="PANTHER" id="PTHR10302">
    <property type="entry name" value="SINGLE-STRANDED DNA-BINDING PROTEIN"/>
    <property type="match status" value="1"/>
</dbReference>